<keyword evidence="9 12" id="KW-0472">Membrane</keyword>
<evidence type="ECO:0000256" key="8">
    <source>
        <dbReference type="ARBA" id="ARBA00023065"/>
    </source>
</evidence>
<accession>A0A183TJZ6</accession>
<reference evidence="15" key="1">
    <citation type="submission" date="2016-06" db="UniProtKB">
        <authorList>
            <consortium name="WormBaseParasite"/>
        </authorList>
    </citation>
    <scope>IDENTIFICATION</scope>
</reference>
<dbReference type="GO" id="GO:0005886">
    <property type="term" value="C:plasma membrane"/>
    <property type="evidence" value="ECO:0007669"/>
    <property type="project" value="UniProtKB-SubCell"/>
</dbReference>
<evidence type="ECO:0000256" key="12">
    <source>
        <dbReference type="SAM" id="Phobius"/>
    </source>
</evidence>
<evidence type="ECO:0000313" key="13">
    <source>
        <dbReference type="EMBL" id="VDM03180.1"/>
    </source>
</evidence>
<feature type="region of interest" description="Disordered" evidence="11">
    <location>
        <begin position="795"/>
        <end position="895"/>
    </location>
</feature>
<organism evidence="15">
    <name type="scientific">Schistocephalus solidus</name>
    <name type="common">Tapeworm</name>
    <dbReference type="NCBI Taxonomy" id="70667"/>
    <lineage>
        <taxon>Eukaryota</taxon>
        <taxon>Metazoa</taxon>
        <taxon>Spiralia</taxon>
        <taxon>Lophotrochozoa</taxon>
        <taxon>Platyhelminthes</taxon>
        <taxon>Cestoda</taxon>
        <taxon>Eucestoda</taxon>
        <taxon>Diphyllobothriidea</taxon>
        <taxon>Diphyllobothriidae</taxon>
        <taxon>Schistocephalus</taxon>
    </lineage>
</organism>
<keyword evidence="10" id="KW-0407">Ion channel</keyword>
<dbReference type="Pfam" id="PF03189">
    <property type="entry name" value="Otopetrin"/>
    <property type="match status" value="1"/>
</dbReference>
<keyword evidence="14" id="KW-1185">Reference proteome</keyword>
<dbReference type="PANTHER" id="PTHR21522:SF32">
    <property type="entry name" value="OTOPETRIN-2"/>
    <property type="match status" value="1"/>
</dbReference>
<evidence type="ECO:0000256" key="3">
    <source>
        <dbReference type="ARBA" id="ARBA00022448"/>
    </source>
</evidence>
<evidence type="ECO:0000256" key="4">
    <source>
        <dbReference type="ARBA" id="ARBA00022475"/>
    </source>
</evidence>
<dbReference type="GO" id="GO:0015252">
    <property type="term" value="F:proton channel activity"/>
    <property type="evidence" value="ECO:0007669"/>
    <property type="project" value="InterPro"/>
</dbReference>
<feature type="transmembrane region" description="Helical" evidence="12">
    <location>
        <begin position="400"/>
        <end position="422"/>
    </location>
</feature>
<name>A0A183TJZ6_SCHSO</name>
<feature type="compositionally biased region" description="Polar residues" evidence="11">
    <location>
        <begin position="795"/>
        <end position="813"/>
    </location>
</feature>
<keyword evidence="8" id="KW-0406">Ion transport</keyword>
<evidence type="ECO:0000256" key="2">
    <source>
        <dbReference type="ARBA" id="ARBA00006513"/>
    </source>
</evidence>
<evidence type="ECO:0000256" key="5">
    <source>
        <dbReference type="ARBA" id="ARBA00022692"/>
    </source>
</evidence>
<keyword evidence="3" id="KW-0813">Transport</keyword>
<feature type="region of interest" description="Disordered" evidence="11">
    <location>
        <begin position="729"/>
        <end position="765"/>
    </location>
</feature>
<evidence type="ECO:0000256" key="7">
    <source>
        <dbReference type="ARBA" id="ARBA00022989"/>
    </source>
</evidence>
<proteinExistence type="inferred from homology"/>
<comment type="similarity">
    <text evidence="2">Belongs to the otopetrin family.</text>
</comment>
<dbReference type="Proteomes" id="UP000275846">
    <property type="component" value="Unassembled WGS sequence"/>
</dbReference>
<evidence type="ECO:0000256" key="6">
    <source>
        <dbReference type="ARBA" id="ARBA00022781"/>
    </source>
</evidence>
<keyword evidence="5 12" id="KW-0812">Transmembrane</keyword>
<evidence type="ECO:0000256" key="10">
    <source>
        <dbReference type="ARBA" id="ARBA00023303"/>
    </source>
</evidence>
<sequence>MPDEAQDEKSSTRLLKRTNDRKVLFILYLSTMAASSLAVSVQAMDETKNGFTSVVQDMLLGTLYATSSLLLFGITVYFLVRRNQTFEVARDSTEEVSFVVKYSSHGEPINLYLRIGLAIFALMSVGQSSVRIAQIANRATARWPEIYRIAFELTFYVFQTTFILIFHRVSNSAGSYSLSLSLSDFRNPLLSPSRSSYFRTIVILDSQELFGASFIHILGTNLCMWADVTVEKIQSTLHLYGSLSSNRSRDGNYSADHDENSQASHISFYLLPAVSEYCLLSAALIYEIIKRIGEPSFIELKEGEGHPRPSLKSIAKHLMTKIKSGYWAPLVIISVIVVLTIITGVTPKNTMSYWKCAVLFTEEILLDCMGIFVTLAAFFKLRHLKFTIPLRSKNIDELQLYIAFVFTVIYLVATVALASYLLRDLDFSYKIQDLLMGRLALDLIELLEVLLQTYLIQDCFRRCSEEEFQRTSKPGRPMIAILLGINLASWVVKSFQVKEADILYSLTDNAPYAWVLIAIAMPVYLFYRYHCTVCLSEAFTTVYEDETSRFESLLRQNPVYLAKLLSHPNMVSSRDPYLCANENADEFPPLSPNQTAQRKFAVTNFRARNAFGRQASFFHPQAMSLRKFSSLSFADSQLMHAEPHFNRFSQTDLHEPRSRTWLPDSESTEGPYYFLNKERRTNYSPHHNVPVPYHNTIEGTIQTDLGAHEIAQSQNPRSLWHSTHRLNHYSHYRPSHSQPLQLAASQVPPTPANQTEHTSDNIPRRTTLVNLQTAKDRVRAMETAHKRVLENANSGYIASSNGSGSNHQATRQAGASPKVVTAGQDALVSQMDAPQPKQQPPKSTVETPESQLPISAGRPTVGNEHRPQASTSQEVTAPEAQTRPITPLQPLEPSKVLHLVMASKLP</sequence>
<dbReference type="PANTHER" id="PTHR21522">
    <property type="entry name" value="PROTON CHANNEL OTOP"/>
    <property type="match status" value="1"/>
</dbReference>
<evidence type="ECO:0000313" key="14">
    <source>
        <dbReference type="Proteomes" id="UP000275846"/>
    </source>
</evidence>
<reference evidence="13 14" key="2">
    <citation type="submission" date="2018-11" db="EMBL/GenBank/DDBJ databases">
        <authorList>
            <consortium name="Pathogen Informatics"/>
        </authorList>
    </citation>
    <scope>NUCLEOTIDE SEQUENCE [LARGE SCALE GENOMIC DNA]</scope>
    <source>
        <strain evidence="13 14">NST_G2</strain>
    </source>
</reference>
<protein>
    <submittedName>
        <fullName evidence="15">Otopetrin</fullName>
    </submittedName>
</protein>
<dbReference type="OrthoDB" id="6429739at2759"/>
<feature type="transmembrane region" description="Helical" evidence="12">
    <location>
        <begin position="357"/>
        <end position="379"/>
    </location>
</feature>
<keyword evidence="4" id="KW-1003">Cell membrane</keyword>
<feature type="transmembrane region" description="Helical" evidence="12">
    <location>
        <begin position="63"/>
        <end position="80"/>
    </location>
</feature>
<feature type="transmembrane region" description="Helical" evidence="12">
    <location>
        <begin position="23"/>
        <end position="43"/>
    </location>
</feature>
<dbReference type="WBParaSite" id="SSLN_0001743401-mRNA-1">
    <property type="protein sequence ID" value="SSLN_0001743401-mRNA-1"/>
    <property type="gene ID" value="SSLN_0001743401"/>
</dbReference>
<feature type="compositionally biased region" description="Polar residues" evidence="11">
    <location>
        <begin position="735"/>
        <end position="744"/>
    </location>
</feature>
<dbReference type="EMBL" id="UYSU01041530">
    <property type="protein sequence ID" value="VDM03180.1"/>
    <property type="molecule type" value="Genomic_DNA"/>
</dbReference>
<keyword evidence="6" id="KW-0375">Hydrogen ion transport</keyword>
<dbReference type="InterPro" id="IPR004878">
    <property type="entry name" value="Otopetrin"/>
</dbReference>
<gene>
    <name evidence="13" type="ORF">SSLN_LOCUS16794</name>
</gene>
<comment type="subcellular location">
    <subcellularLocation>
        <location evidence="1">Cell membrane</location>
        <topology evidence="1">Multi-pass membrane protein</topology>
    </subcellularLocation>
</comment>
<feature type="compositionally biased region" description="Polar residues" evidence="11">
    <location>
        <begin position="840"/>
        <end position="853"/>
    </location>
</feature>
<evidence type="ECO:0000256" key="9">
    <source>
        <dbReference type="ARBA" id="ARBA00023136"/>
    </source>
</evidence>
<evidence type="ECO:0000313" key="15">
    <source>
        <dbReference type="WBParaSite" id="SSLN_0001743401-mRNA-1"/>
    </source>
</evidence>
<dbReference type="AlphaFoldDB" id="A0A183TJZ6"/>
<evidence type="ECO:0000256" key="11">
    <source>
        <dbReference type="SAM" id="MobiDB-lite"/>
    </source>
</evidence>
<feature type="transmembrane region" description="Helical" evidence="12">
    <location>
        <begin position="326"/>
        <end position="345"/>
    </location>
</feature>
<evidence type="ECO:0000256" key="1">
    <source>
        <dbReference type="ARBA" id="ARBA00004651"/>
    </source>
</evidence>
<keyword evidence="7 12" id="KW-1133">Transmembrane helix</keyword>